<evidence type="ECO:0000313" key="4">
    <source>
        <dbReference type="Proteomes" id="UP000324638"/>
    </source>
</evidence>
<evidence type="ECO:0000259" key="1">
    <source>
        <dbReference type="Pfam" id="PF22515"/>
    </source>
</evidence>
<dbReference type="AlphaFoldDB" id="A0A5C8D4S8"/>
<protein>
    <submittedName>
        <fullName evidence="3">Uncharacterized protein</fullName>
    </submittedName>
</protein>
<dbReference type="Pfam" id="PF22518">
    <property type="entry name" value="DUF6997"/>
    <property type="match status" value="1"/>
</dbReference>
<gene>
    <name evidence="3" type="ORF">EPJ79_02725</name>
</gene>
<proteinExistence type="predicted"/>
<dbReference type="RefSeq" id="WP_147738355.1">
    <property type="nucleotide sequence ID" value="NZ_SAXU01000001.1"/>
</dbReference>
<reference evidence="3 4" key="1">
    <citation type="journal article" date="1992" name="Lakartidningen">
        <title>[Penicillin V and not amoxicillin is the first choice preparation in acute otitis].</title>
        <authorList>
            <person name="Kamme C."/>
            <person name="Lundgren K."/>
            <person name="Prellner K."/>
        </authorList>
    </citation>
    <scope>NUCLEOTIDE SEQUENCE [LARGE SCALE GENOMIC DNA]</scope>
    <source>
        <strain evidence="3 4">513A</strain>
    </source>
</reference>
<dbReference type="Pfam" id="PF22515">
    <property type="entry name" value="DUF6996"/>
    <property type="match status" value="1"/>
</dbReference>
<organism evidence="3 4">
    <name type="scientific">Brachyspira aalborgi</name>
    <dbReference type="NCBI Taxonomy" id="29522"/>
    <lineage>
        <taxon>Bacteria</taxon>
        <taxon>Pseudomonadati</taxon>
        <taxon>Spirochaetota</taxon>
        <taxon>Spirochaetia</taxon>
        <taxon>Brachyspirales</taxon>
        <taxon>Brachyspiraceae</taxon>
        <taxon>Brachyspira</taxon>
    </lineage>
</organism>
<dbReference type="InterPro" id="IPR054265">
    <property type="entry name" value="DUF6996"/>
</dbReference>
<accession>A0A5C8D4S8</accession>
<feature type="domain" description="DUF6996" evidence="1">
    <location>
        <begin position="7"/>
        <end position="82"/>
    </location>
</feature>
<dbReference type="InterPro" id="IPR054266">
    <property type="entry name" value="DUF6997"/>
</dbReference>
<evidence type="ECO:0000313" key="3">
    <source>
        <dbReference type="EMBL" id="TXJ20088.1"/>
    </source>
</evidence>
<dbReference type="EMBL" id="SAXU01000001">
    <property type="protein sequence ID" value="TXJ20088.1"/>
    <property type="molecule type" value="Genomic_DNA"/>
</dbReference>
<dbReference type="Proteomes" id="UP000324638">
    <property type="component" value="Unassembled WGS sequence"/>
</dbReference>
<sequence>MSKNNGSWEKIYNDLQIKNHDFNKYPFIITAEQIKVCVKDFNKTSEKEVRVLCKQDSREERPQIFIDNNLFILPIKNGEYIICKGDGYIDIPEIKTQSLEYESKLDFELKSSKIGNSEMQHLDFAYASSLIRSFLKDDSLVLSIRGRKYTPQFNFNTDLYKNINVVSVQTEVDAGFEGRNKIVLIEAKNSNTKNIIIRQLYYPMRQWSIHTQKEVITLFFEKRENEFLIWEFGFNDILNYNSIILKNSAKFQIKSKNI</sequence>
<evidence type="ECO:0000259" key="2">
    <source>
        <dbReference type="Pfam" id="PF22518"/>
    </source>
</evidence>
<name>A0A5C8D4S8_9SPIR</name>
<comment type="caution">
    <text evidence="3">The sequence shown here is derived from an EMBL/GenBank/DDBJ whole genome shotgun (WGS) entry which is preliminary data.</text>
</comment>
<feature type="domain" description="DUF6997" evidence="2">
    <location>
        <begin position="84"/>
        <end position="251"/>
    </location>
</feature>